<feature type="region of interest" description="Disordered" evidence="1">
    <location>
        <begin position="103"/>
        <end position="185"/>
    </location>
</feature>
<dbReference type="EMBL" id="KB008103">
    <property type="protein sequence ID" value="ELR12730.1"/>
    <property type="molecule type" value="Genomic_DNA"/>
</dbReference>
<accession>L8GI26</accession>
<dbReference type="Proteomes" id="UP000011083">
    <property type="component" value="Unassembled WGS sequence"/>
</dbReference>
<evidence type="ECO:0000313" key="3">
    <source>
        <dbReference type="EMBL" id="ELR12730.1"/>
    </source>
</evidence>
<keyword evidence="4" id="KW-1185">Reference proteome</keyword>
<dbReference type="AlphaFoldDB" id="L8GI26"/>
<dbReference type="RefSeq" id="XP_004334743.1">
    <property type="nucleotide sequence ID" value="XM_004334695.1"/>
</dbReference>
<proteinExistence type="predicted"/>
<name>L8GI26_ACACF</name>
<evidence type="ECO:0000256" key="1">
    <source>
        <dbReference type="SAM" id="MobiDB-lite"/>
    </source>
</evidence>
<feature type="region of interest" description="Disordered" evidence="1">
    <location>
        <begin position="1"/>
        <end position="26"/>
    </location>
</feature>
<gene>
    <name evidence="3" type="ORF">ACA1_092630</name>
</gene>
<dbReference type="VEuPathDB" id="AmoebaDB:ACA1_092630"/>
<feature type="region of interest" description="Disordered" evidence="1">
    <location>
        <begin position="233"/>
        <end position="265"/>
    </location>
</feature>
<feature type="domain" description="GATA-type" evidence="2">
    <location>
        <begin position="202"/>
        <end position="248"/>
    </location>
</feature>
<dbReference type="GO" id="GO:0006355">
    <property type="term" value="P:regulation of DNA-templated transcription"/>
    <property type="evidence" value="ECO:0007669"/>
    <property type="project" value="InterPro"/>
</dbReference>
<dbReference type="GO" id="GO:0008270">
    <property type="term" value="F:zinc ion binding"/>
    <property type="evidence" value="ECO:0007669"/>
    <property type="project" value="InterPro"/>
</dbReference>
<dbReference type="GO" id="GO:0043565">
    <property type="term" value="F:sequence-specific DNA binding"/>
    <property type="evidence" value="ECO:0007669"/>
    <property type="project" value="InterPro"/>
</dbReference>
<feature type="compositionally biased region" description="Polar residues" evidence="1">
    <location>
        <begin position="1"/>
        <end position="14"/>
    </location>
</feature>
<dbReference type="SUPFAM" id="SSF57716">
    <property type="entry name" value="Glucocorticoid receptor-like (DNA-binding domain)"/>
    <property type="match status" value="1"/>
</dbReference>
<protein>
    <recommendedName>
        <fullName evidence="2">GATA-type domain-containing protein</fullName>
    </recommendedName>
</protein>
<dbReference type="Gene3D" id="3.30.50.10">
    <property type="entry name" value="Erythroid Transcription Factor GATA-1, subunit A"/>
    <property type="match status" value="1"/>
</dbReference>
<reference evidence="3 4" key="1">
    <citation type="journal article" date="2013" name="Genome Biol.">
        <title>Genome of Acanthamoeba castellanii highlights extensive lateral gene transfer and early evolution of tyrosine kinase signaling.</title>
        <authorList>
            <person name="Clarke M."/>
            <person name="Lohan A.J."/>
            <person name="Liu B."/>
            <person name="Lagkouvardos I."/>
            <person name="Roy S."/>
            <person name="Zafar N."/>
            <person name="Bertelli C."/>
            <person name="Schilde C."/>
            <person name="Kianianmomeni A."/>
            <person name="Burglin T.R."/>
            <person name="Frech C."/>
            <person name="Turcotte B."/>
            <person name="Kopec K.O."/>
            <person name="Synnott J.M."/>
            <person name="Choo C."/>
            <person name="Paponov I."/>
            <person name="Finkler A."/>
            <person name="Soon Heng Tan C."/>
            <person name="Hutchins A.P."/>
            <person name="Weinmeier T."/>
            <person name="Rattei T."/>
            <person name="Chu J.S."/>
            <person name="Gimenez G."/>
            <person name="Irimia M."/>
            <person name="Rigden D.J."/>
            <person name="Fitzpatrick D.A."/>
            <person name="Lorenzo-Morales J."/>
            <person name="Bateman A."/>
            <person name="Chiu C.H."/>
            <person name="Tang P."/>
            <person name="Hegemann P."/>
            <person name="Fromm H."/>
            <person name="Raoult D."/>
            <person name="Greub G."/>
            <person name="Miranda-Saavedra D."/>
            <person name="Chen N."/>
            <person name="Nash P."/>
            <person name="Ginger M.L."/>
            <person name="Horn M."/>
            <person name="Schaap P."/>
            <person name="Caler L."/>
            <person name="Loftus B."/>
        </authorList>
    </citation>
    <scope>NUCLEOTIDE SEQUENCE [LARGE SCALE GENOMIC DNA]</scope>
    <source>
        <strain evidence="3 4">Neff</strain>
    </source>
</reference>
<evidence type="ECO:0000313" key="4">
    <source>
        <dbReference type="Proteomes" id="UP000011083"/>
    </source>
</evidence>
<organism evidence="3 4">
    <name type="scientific">Acanthamoeba castellanii (strain ATCC 30010 / Neff)</name>
    <dbReference type="NCBI Taxonomy" id="1257118"/>
    <lineage>
        <taxon>Eukaryota</taxon>
        <taxon>Amoebozoa</taxon>
        <taxon>Discosea</taxon>
        <taxon>Longamoebia</taxon>
        <taxon>Centramoebida</taxon>
        <taxon>Acanthamoebidae</taxon>
        <taxon>Acanthamoeba</taxon>
    </lineage>
</organism>
<dbReference type="KEGG" id="acan:ACA1_092630"/>
<feature type="compositionally biased region" description="Low complexity" evidence="1">
    <location>
        <begin position="117"/>
        <end position="159"/>
    </location>
</feature>
<dbReference type="InterPro" id="IPR013088">
    <property type="entry name" value="Znf_NHR/GATA"/>
</dbReference>
<dbReference type="SMART" id="SM00401">
    <property type="entry name" value="ZnF_GATA"/>
    <property type="match status" value="1"/>
</dbReference>
<feature type="compositionally biased region" description="Polar residues" evidence="1">
    <location>
        <begin position="107"/>
        <end position="116"/>
    </location>
</feature>
<dbReference type="InterPro" id="IPR000679">
    <property type="entry name" value="Znf_GATA"/>
</dbReference>
<evidence type="ECO:0000259" key="2">
    <source>
        <dbReference type="SMART" id="SM00401"/>
    </source>
</evidence>
<sequence>MNSSQPVPSSTHHSASAFFEATTPTDRRPLPTVRALHFDAPLAPTMADLAQAASSQASYYDIAASASSLSFLASKAQRAPLSRDEWDQFTTTTQQLRRAFLALHGGRSSSPTHDLGTTTSSASSSYHYPTTATTTATSPSSLGFGYSSTTPSYPSSPMSSPSPSPTPGQQRSLHTHTHTSTRLNEEEQQLMLLLSVERRPRSRSHKVCAHCGTTESSQWRRGPFDKAIRNFAKKKQQKSDRQQMVAEARQSTSGGTRSDIYDLLN</sequence>
<dbReference type="GeneID" id="14913326"/>